<evidence type="ECO:0000256" key="6">
    <source>
        <dbReference type="ARBA" id="ARBA00023316"/>
    </source>
</evidence>
<reference evidence="11" key="1">
    <citation type="journal article" date="2019" name="Int. J. Syst. Evol. Microbiol.">
        <title>The Global Catalogue of Microorganisms (GCM) 10K type strain sequencing project: providing services to taxonomists for standard genome sequencing and annotation.</title>
        <authorList>
            <consortium name="The Broad Institute Genomics Platform"/>
            <consortium name="The Broad Institute Genome Sequencing Center for Infectious Disease"/>
            <person name="Wu L."/>
            <person name="Ma J."/>
        </authorList>
    </citation>
    <scope>NUCLEOTIDE SEQUENCE [LARGE SCALE GENOMIC DNA]</scope>
    <source>
        <strain evidence="11">JCM 9731</strain>
    </source>
</reference>
<evidence type="ECO:0000256" key="7">
    <source>
        <dbReference type="RuleBase" id="RU004016"/>
    </source>
</evidence>
<evidence type="ECO:0000256" key="4">
    <source>
        <dbReference type="ARBA" id="ARBA00022960"/>
    </source>
</evidence>
<dbReference type="SUPFAM" id="SSF56601">
    <property type="entry name" value="beta-lactamase/transpeptidase-like"/>
    <property type="match status" value="1"/>
</dbReference>
<evidence type="ECO:0000313" key="11">
    <source>
        <dbReference type="Proteomes" id="UP001500782"/>
    </source>
</evidence>
<dbReference type="PANTHER" id="PTHR21581">
    <property type="entry name" value="D-ALANYL-D-ALANINE CARBOXYPEPTIDASE"/>
    <property type="match status" value="1"/>
</dbReference>
<keyword evidence="5" id="KW-0573">Peptidoglycan synthesis</keyword>
<dbReference type="Pfam" id="PF00768">
    <property type="entry name" value="Peptidase_S11"/>
    <property type="match status" value="1"/>
</dbReference>
<dbReference type="PANTHER" id="PTHR21581:SF6">
    <property type="entry name" value="TRAFFICKING PROTEIN PARTICLE COMPLEX SUBUNIT 12"/>
    <property type="match status" value="1"/>
</dbReference>
<sequence>MSVSLTIDRNRCFVLKIWSMILIIFLIFTIYTTQVSAEETVIPPSIISEAAIIFEADSGQILYEKNANVEMYPASITKIATALYAIKHGQLDDIVTVSTNARYTDGTRVYLEEGEQVSLKKLLQGLLINSGNDAGVAIAEHLSGTVEQFADDLNQYLEDEVGVAQTHFENPHGLFHPDHVTTAKDMAVITQYAMKNETFREIFSTKQMEWDGESWDTTLYNHHRMLRGEIPYEGITGGKNGFVSQSGFTLVTTAKSKDLNLIVVTLKASYEQEAYSDTVELLDFAFTNFITESIEKETYFSLDDSEFVTVKDLSYTHQLSDTVTPEIQKNGTLNITNQNGNVVTSFQLKDITPANEKNRDSSFSVQKDIQVNRSSSTLLWNTILIVIGIVIILSSMKYRQNRRMKSRYK</sequence>
<dbReference type="EMBL" id="BAAADJ010000021">
    <property type="protein sequence ID" value="GAA0330848.1"/>
    <property type="molecule type" value="Genomic_DNA"/>
</dbReference>
<keyword evidence="8" id="KW-1133">Transmembrane helix</keyword>
<keyword evidence="3" id="KW-0378">Hydrolase</keyword>
<keyword evidence="4" id="KW-0133">Cell shape</keyword>
<gene>
    <name evidence="10" type="ORF">GCM10008967_21730</name>
</gene>
<feature type="domain" description="Peptidase S11 D-alanyl-D-alanine carboxypeptidase A N-terminal" evidence="9">
    <location>
        <begin position="40"/>
        <end position="269"/>
    </location>
</feature>
<comment type="caution">
    <text evidence="10">The sequence shown here is derived from an EMBL/GenBank/DDBJ whole genome shotgun (WGS) entry which is preliminary data.</text>
</comment>
<proteinExistence type="inferred from homology"/>
<keyword evidence="11" id="KW-1185">Reference proteome</keyword>
<evidence type="ECO:0000259" key="9">
    <source>
        <dbReference type="Pfam" id="PF00768"/>
    </source>
</evidence>
<evidence type="ECO:0000256" key="1">
    <source>
        <dbReference type="ARBA" id="ARBA00007164"/>
    </source>
</evidence>
<dbReference type="InterPro" id="IPR018044">
    <property type="entry name" value="Peptidase_S11"/>
</dbReference>
<feature type="transmembrane region" description="Helical" evidence="8">
    <location>
        <begin position="12"/>
        <end position="31"/>
    </location>
</feature>
<protein>
    <recommendedName>
        <fullName evidence="9">Peptidase S11 D-alanyl-D-alanine carboxypeptidase A N-terminal domain-containing protein</fullName>
    </recommendedName>
</protein>
<keyword evidence="2" id="KW-0732">Signal</keyword>
<dbReference type="PRINTS" id="PR00725">
    <property type="entry name" value="DADACBPTASE1"/>
</dbReference>
<dbReference type="Gene3D" id="3.40.710.10">
    <property type="entry name" value="DD-peptidase/beta-lactamase superfamily"/>
    <property type="match status" value="1"/>
</dbReference>
<comment type="similarity">
    <text evidence="1 7">Belongs to the peptidase S11 family.</text>
</comment>
<evidence type="ECO:0000256" key="5">
    <source>
        <dbReference type="ARBA" id="ARBA00022984"/>
    </source>
</evidence>
<dbReference type="Proteomes" id="UP001500782">
    <property type="component" value="Unassembled WGS sequence"/>
</dbReference>
<keyword evidence="8" id="KW-0812">Transmembrane</keyword>
<evidence type="ECO:0000256" key="2">
    <source>
        <dbReference type="ARBA" id="ARBA00022729"/>
    </source>
</evidence>
<evidence type="ECO:0000256" key="8">
    <source>
        <dbReference type="SAM" id="Phobius"/>
    </source>
</evidence>
<keyword evidence="8" id="KW-0472">Membrane</keyword>
<dbReference type="InterPro" id="IPR001967">
    <property type="entry name" value="Peptidase_S11_N"/>
</dbReference>
<keyword evidence="6" id="KW-0961">Cell wall biogenesis/degradation</keyword>
<evidence type="ECO:0000313" key="10">
    <source>
        <dbReference type="EMBL" id="GAA0330848.1"/>
    </source>
</evidence>
<feature type="transmembrane region" description="Helical" evidence="8">
    <location>
        <begin position="378"/>
        <end position="398"/>
    </location>
</feature>
<evidence type="ECO:0000256" key="3">
    <source>
        <dbReference type="ARBA" id="ARBA00022801"/>
    </source>
</evidence>
<dbReference type="InterPro" id="IPR012338">
    <property type="entry name" value="Beta-lactam/transpept-like"/>
</dbReference>
<accession>A0ABP3FZJ8</accession>
<organism evidence="10 11">
    <name type="scientific">Bacillus carboniphilus</name>
    <dbReference type="NCBI Taxonomy" id="86663"/>
    <lineage>
        <taxon>Bacteria</taxon>
        <taxon>Bacillati</taxon>
        <taxon>Bacillota</taxon>
        <taxon>Bacilli</taxon>
        <taxon>Bacillales</taxon>
        <taxon>Bacillaceae</taxon>
        <taxon>Bacillus</taxon>
    </lineage>
</organism>
<name>A0ABP3FZJ8_9BACI</name>